<evidence type="ECO:0000256" key="6">
    <source>
        <dbReference type="ARBA" id="ARBA00023242"/>
    </source>
</evidence>
<evidence type="ECO:0000256" key="3">
    <source>
        <dbReference type="ARBA" id="ARBA00019610"/>
    </source>
</evidence>
<dbReference type="GO" id="GO:0016592">
    <property type="term" value="C:mediator complex"/>
    <property type="evidence" value="ECO:0007669"/>
    <property type="project" value="InterPro"/>
</dbReference>
<dbReference type="PANTHER" id="PTHR13114:SF7">
    <property type="entry name" value="MEDIATOR OF RNA POLYMERASE II TRANSCRIPTION SUBUNIT 17"/>
    <property type="match status" value="1"/>
</dbReference>
<keyword evidence="5 8" id="KW-0804">Transcription</keyword>
<dbReference type="InterPro" id="IPR019313">
    <property type="entry name" value="Mediator_Med17"/>
</dbReference>
<feature type="region of interest" description="Disordered" evidence="9">
    <location>
        <begin position="229"/>
        <end position="273"/>
    </location>
</feature>
<comment type="similarity">
    <text evidence="2 8">Belongs to the Mediator complex subunit 17 family.</text>
</comment>
<evidence type="ECO:0000256" key="7">
    <source>
        <dbReference type="ARBA" id="ARBA00032014"/>
    </source>
</evidence>
<gene>
    <name evidence="8" type="primary">MED17</name>
    <name evidence="10" type="ORF">E3P99_02143</name>
</gene>
<dbReference type="EMBL" id="SPNW01000028">
    <property type="protein sequence ID" value="TIA89359.1"/>
    <property type="molecule type" value="Genomic_DNA"/>
</dbReference>
<evidence type="ECO:0000256" key="8">
    <source>
        <dbReference type="RuleBase" id="RU364140"/>
    </source>
</evidence>
<comment type="function">
    <text evidence="8">Component of the Mediator complex, a coactivator involved in the regulated transcription of nearly all RNA polymerase II-dependent genes. Mediator functions as a bridge to convey information from gene-specific regulatory proteins to the basal RNA polymerase II transcription machinery. Mediator is recruited to promoters by direct interactions with regulatory proteins and serves as a scaffold for the assembly of a functional preinitiation complex with RNA polymerase II and the general transcription factors.</text>
</comment>
<keyword evidence="8" id="KW-0010">Activator</keyword>
<dbReference type="GO" id="GO:0006357">
    <property type="term" value="P:regulation of transcription by RNA polymerase II"/>
    <property type="evidence" value="ECO:0007669"/>
    <property type="project" value="InterPro"/>
</dbReference>
<keyword evidence="11" id="KW-1185">Reference proteome</keyword>
<keyword evidence="6 8" id="KW-0539">Nucleus</keyword>
<comment type="caution">
    <text evidence="10">The sequence shown here is derived from an EMBL/GenBank/DDBJ whole genome shotgun (WGS) entry which is preliminary data.</text>
</comment>
<dbReference type="GO" id="GO:0003712">
    <property type="term" value="F:transcription coregulator activity"/>
    <property type="evidence" value="ECO:0007669"/>
    <property type="project" value="InterPro"/>
</dbReference>
<comment type="subcellular location">
    <subcellularLocation>
        <location evidence="1 8">Nucleus</location>
    </subcellularLocation>
</comment>
<feature type="compositionally biased region" description="Low complexity" evidence="9">
    <location>
        <begin position="260"/>
        <end position="273"/>
    </location>
</feature>
<sequence length="448" mass="49530">MSVLLENEGYHGDRDLVDIPESGEPIYDDKVSSNSLLEEQLNESKAVDNQSEPEEEPQADESLSVNDVLKLKQSVLTNLGDAQNELAVALDVVNLLLSNTPRHENEEMQLPVPKHSIGASAIDSAEPTPAQALRKSKIAITTKNESLQSAANIFDRASEQTDQVNKQNLRFWEDCLLLRDRNWTLIPSNGKTDPATDLERSAKDIKVLYAVEEASNEIKHESIASFDIKPSPSSSSTLNTGKRRSKRLKVSIRRGNSVETSSAGCSSDAATSASAAGDGNESLLRSLNDAQDASFDEDLFASLLTESNHIPIVITSSAELIAIELDTHTQLVLELLSDCDPKEGEQQSKHCDILLLGIKLLHLKNYEKKSATTKQALKQLLDLLHYDAFTKSIESLLRRTTALLSYMEVREADCCIQRTHAREILDIFVHHKSLQNITSQGFVRYGKQ</sequence>
<keyword evidence="4 8" id="KW-0805">Transcription regulation</keyword>
<reference evidence="10 11" key="1">
    <citation type="submission" date="2019-03" db="EMBL/GenBank/DDBJ databases">
        <title>Sequencing 23 genomes of Wallemia ichthyophaga.</title>
        <authorList>
            <person name="Gostincar C."/>
        </authorList>
    </citation>
    <scope>NUCLEOTIDE SEQUENCE [LARGE SCALE GENOMIC DNA]</scope>
    <source>
        <strain evidence="10 11">EXF-5753</strain>
    </source>
</reference>
<accession>A0A4T0FLZ7</accession>
<evidence type="ECO:0000256" key="5">
    <source>
        <dbReference type="ARBA" id="ARBA00023163"/>
    </source>
</evidence>
<dbReference type="Pfam" id="PF10156">
    <property type="entry name" value="Med17"/>
    <property type="match status" value="1"/>
</dbReference>
<evidence type="ECO:0000256" key="2">
    <source>
        <dbReference type="ARBA" id="ARBA00005635"/>
    </source>
</evidence>
<name>A0A4T0FLZ7_9BASI</name>
<protein>
    <recommendedName>
        <fullName evidence="3 8">Mediator of RNA polymerase II transcription subunit 17</fullName>
    </recommendedName>
    <alternativeName>
        <fullName evidence="7 8">Mediator complex subunit 17</fullName>
    </alternativeName>
</protein>
<evidence type="ECO:0000256" key="1">
    <source>
        <dbReference type="ARBA" id="ARBA00004123"/>
    </source>
</evidence>
<evidence type="ECO:0000256" key="9">
    <source>
        <dbReference type="SAM" id="MobiDB-lite"/>
    </source>
</evidence>
<feature type="region of interest" description="Disordered" evidence="9">
    <location>
        <begin position="1"/>
        <end position="65"/>
    </location>
</feature>
<comment type="subunit">
    <text evidence="8">Component of the Mediator complex.</text>
</comment>
<feature type="compositionally biased region" description="Basic residues" evidence="9">
    <location>
        <begin position="241"/>
        <end position="252"/>
    </location>
</feature>
<dbReference type="PANTHER" id="PTHR13114">
    <property type="entry name" value="MEDIATOR OF RNA POLYMERASE II TRANSCRIPTION SUBUNIT 17"/>
    <property type="match status" value="1"/>
</dbReference>
<evidence type="ECO:0000313" key="10">
    <source>
        <dbReference type="EMBL" id="TIA89359.1"/>
    </source>
</evidence>
<dbReference type="AlphaFoldDB" id="A0A4T0FLZ7"/>
<feature type="compositionally biased region" description="Basic and acidic residues" evidence="9">
    <location>
        <begin position="8"/>
        <end position="17"/>
    </location>
</feature>
<proteinExistence type="inferred from homology"/>
<evidence type="ECO:0000256" key="4">
    <source>
        <dbReference type="ARBA" id="ARBA00023015"/>
    </source>
</evidence>
<organism evidence="10 11">
    <name type="scientific">Wallemia hederae</name>
    <dbReference type="NCBI Taxonomy" id="1540922"/>
    <lineage>
        <taxon>Eukaryota</taxon>
        <taxon>Fungi</taxon>
        <taxon>Dikarya</taxon>
        <taxon>Basidiomycota</taxon>
        <taxon>Wallemiomycotina</taxon>
        <taxon>Wallemiomycetes</taxon>
        <taxon>Wallemiales</taxon>
        <taxon>Wallemiaceae</taxon>
        <taxon>Wallemia</taxon>
    </lineage>
</organism>
<evidence type="ECO:0000313" key="11">
    <source>
        <dbReference type="Proteomes" id="UP000310189"/>
    </source>
</evidence>
<dbReference type="OrthoDB" id="10251234at2759"/>
<dbReference type="Gene3D" id="6.10.250.2620">
    <property type="match status" value="1"/>
</dbReference>
<dbReference type="Proteomes" id="UP000310189">
    <property type="component" value="Unassembled WGS sequence"/>
</dbReference>
<dbReference type="GO" id="GO:0070847">
    <property type="term" value="C:core mediator complex"/>
    <property type="evidence" value="ECO:0007669"/>
    <property type="project" value="TreeGrafter"/>
</dbReference>